<feature type="transmembrane region" description="Helical" evidence="5">
    <location>
        <begin position="306"/>
        <end position="325"/>
    </location>
</feature>
<keyword evidence="8" id="KW-1185">Reference proteome</keyword>
<feature type="domain" description="Major facilitator superfamily (MFS) profile" evidence="6">
    <location>
        <begin position="8"/>
        <end position="386"/>
    </location>
</feature>
<evidence type="ECO:0000256" key="4">
    <source>
        <dbReference type="ARBA" id="ARBA00023136"/>
    </source>
</evidence>
<dbReference type="RefSeq" id="WP_263333451.1">
    <property type="nucleotide sequence ID" value="NZ_JAOVQO010000003.1"/>
</dbReference>
<protein>
    <submittedName>
        <fullName evidence="7">MFS transporter</fullName>
    </submittedName>
</protein>
<dbReference type="SUPFAM" id="SSF103473">
    <property type="entry name" value="MFS general substrate transporter"/>
    <property type="match status" value="1"/>
</dbReference>
<evidence type="ECO:0000313" key="7">
    <source>
        <dbReference type="EMBL" id="MCU9847163.1"/>
    </source>
</evidence>
<feature type="transmembrane region" description="Helical" evidence="5">
    <location>
        <begin position="78"/>
        <end position="103"/>
    </location>
</feature>
<dbReference type="InterPro" id="IPR020846">
    <property type="entry name" value="MFS_dom"/>
</dbReference>
<dbReference type="EMBL" id="JAOVQO010000003">
    <property type="protein sequence ID" value="MCU9847163.1"/>
    <property type="molecule type" value="Genomic_DNA"/>
</dbReference>
<feature type="transmembrane region" description="Helical" evidence="5">
    <location>
        <begin position="166"/>
        <end position="186"/>
    </location>
</feature>
<name>A0ABT2WZQ5_9RHOB</name>
<dbReference type="Pfam" id="PF07690">
    <property type="entry name" value="MFS_1"/>
    <property type="match status" value="1"/>
</dbReference>
<dbReference type="PANTHER" id="PTHR23518">
    <property type="entry name" value="C-METHYLTRANSFERASE"/>
    <property type="match status" value="1"/>
</dbReference>
<feature type="transmembrane region" description="Helical" evidence="5">
    <location>
        <begin position="207"/>
        <end position="226"/>
    </location>
</feature>
<keyword evidence="4 5" id="KW-0472">Membrane</keyword>
<proteinExistence type="predicted"/>
<dbReference type="PANTHER" id="PTHR23518:SF2">
    <property type="entry name" value="MAJOR FACILITATOR SUPERFAMILY TRANSPORTER"/>
    <property type="match status" value="1"/>
</dbReference>
<feature type="transmembrane region" description="Helical" evidence="5">
    <location>
        <begin position="278"/>
        <end position="300"/>
    </location>
</feature>
<comment type="caution">
    <text evidence="7">The sequence shown here is derived from an EMBL/GenBank/DDBJ whole genome shotgun (WGS) entry which is preliminary data.</text>
</comment>
<evidence type="ECO:0000313" key="8">
    <source>
        <dbReference type="Proteomes" id="UP001209535"/>
    </source>
</evidence>
<dbReference type="PROSITE" id="PS00216">
    <property type="entry name" value="SUGAR_TRANSPORT_1"/>
    <property type="match status" value="1"/>
</dbReference>
<evidence type="ECO:0000256" key="5">
    <source>
        <dbReference type="SAM" id="Phobius"/>
    </source>
</evidence>
<dbReference type="InterPro" id="IPR011701">
    <property type="entry name" value="MFS"/>
</dbReference>
<evidence type="ECO:0000256" key="3">
    <source>
        <dbReference type="ARBA" id="ARBA00022989"/>
    </source>
</evidence>
<gene>
    <name evidence="7" type="ORF">OEZ60_04010</name>
</gene>
<dbReference type="InterPro" id="IPR005829">
    <property type="entry name" value="Sugar_transporter_CS"/>
</dbReference>
<feature type="transmembrane region" description="Helical" evidence="5">
    <location>
        <begin position="337"/>
        <end position="359"/>
    </location>
</feature>
<comment type="subcellular location">
    <subcellularLocation>
        <location evidence="1">Membrane</location>
        <topology evidence="1">Multi-pass membrane protein</topology>
    </subcellularLocation>
</comment>
<feature type="transmembrane region" description="Helical" evidence="5">
    <location>
        <begin position="365"/>
        <end position="382"/>
    </location>
</feature>
<evidence type="ECO:0000259" key="6">
    <source>
        <dbReference type="PROSITE" id="PS50850"/>
    </source>
</evidence>
<dbReference type="CDD" id="cd17370">
    <property type="entry name" value="MFS_MJ1317_like"/>
    <property type="match status" value="1"/>
</dbReference>
<keyword evidence="2 5" id="KW-0812">Transmembrane</keyword>
<feature type="transmembrane region" description="Helical" evidence="5">
    <location>
        <begin position="246"/>
        <end position="266"/>
    </location>
</feature>
<keyword evidence="3 5" id="KW-1133">Transmembrane helix</keyword>
<organism evidence="7 8">
    <name type="scientific">Albidovulum salinarum</name>
    <dbReference type="NCBI Taxonomy" id="2984153"/>
    <lineage>
        <taxon>Bacteria</taxon>
        <taxon>Pseudomonadati</taxon>
        <taxon>Pseudomonadota</taxon>
        <taxon>Alphaproteobacteria</taxon>
        <taxon>Rhodobacterales</taxon>
        <taxon>Paracoccaceae</taxon>
        <taxon>Albidovulum</taxon>
    </lineage>
</organism>
<accession>A0ABT2WZQ5</accession>
<evidence type="ECO:0000256" key="2">
    <source>
        <dbReference type="ARBA" id="ARBA00022692"/>
    </source>
</evidence>
<dbReference type="PROSITE" id="PS50850">
    <property type="entry name" value="MFS"/>
    <property type="match status" value="1"/>
</dbReference>
<reference evidence="7 8" key="1">
    <citation type="submission" date="2022-10" db="EMBL/GenBank/DDBJ databases">
        <title>Defluviimonas sp. nov., isolated from ocean surface sediments.</title>
        <authorList>
            <person name="He W."/>
            <person name="Wang L."/>
            <person name="Zhang D.-F."/>
        </authorList>
    </citation>
    <scope>NUCLEOTIDE SEQUENCE [LARGE SCALE GENOMIC DNA]</scope>
    <source>
        <strain evidence="7 8">WL0024</strain>
    </source>
</reference>
<dbReference type="InterPro" id="IPR036259">
    <property type="entry name" value="MFS_trans_sf"/>
</dbReference>
<dbReference type="Gene3D" id="1.20.1250.20">
    <property type="entry name" value="MFS general substrate transporter like domains"/>
    <property type="match status" value="1"/>
</dbReference>
<dbReference type="Proteomes" id="UP001209535">
    <property type="component" value="Unassembled WGS sequence"/>
</dbReference>
<evidence type="ECO:0000256" key="1">
    <source>
        <dbReference type="ARBA" id="ARBA00004141"/>
    </source>
</evidence>
<sequence length="386" mass="39367">MFRNLPKGVVALGFVSLFMDVSSEMIHALLPLFLTGTLGATALAVGLIEGAGEATAQIVKVFSGAWSDRIGRRKPLLIAGYGLAALTKPVFAVAGGAGTVLAARMADRIGKGIRGAPRDALVADLVPEDQRGAAYGLRQSLDTAGAFLGPLLAIALMLLSGGDIRLVFAVAVLPAAVAVLVLWRGVSEPPRHDRERKVPPRLDRRTLAALGPAFWRVAAFGAALSFARISEAFLILKSADAGLAPAWAPAVFVLMNLVYGVVAWPAGALSDRAGQGGLLRLSILTLAAAHLIFAATGGLASAFVGIAFWGVHMGLSQGLLSAAIARAAPSELRGTAFGAFNLMSGVATLGANALAGALWALSGPGATFAAAAAAALAALLIAPRYR</sequence>